<proteinExistence type="predicted"/>
<dbReference type="InterPro" id="IPR021799">
    <property type="entry name" value="PIN-like_prokaryotic"/>
</dbReference>
<protein>
    <submittedName>
        <fullName evidence="1">DUF3368 domain-containing protein</fullName>
    </submittedName>
</protein>
<dbReference type="Proteomes" id="UP001576784">
    <property type="component" value="Unassembled WGS sequence"/>
</dbReference>
<dbReference type="PANTHER" id="PTHR39550:SF1">
    <property type="entry name" value="SLL0658 PROTEIN"/>
    <property type="match status" value="1"/>
</dbReference>
<organism evidence="1 2">
    <name type="scientific">Floridaenema flaviceps BLCC-F50</name>
    <dbReference type="NCBI Taxonomy" id="3153642"/>
    <lineage>
        <taxon>Bacteria</taxon>
        <taxon>Bacillati</taxon>
        <taxon>Cyanobacteriota</taxon>
        <taxon>Cyanophyceae</taxon>
        <taxon>Oscillatoriophycideae</taxon>
        <taxon>Aerosakkonematales</taxon>
        <taxon>Aerosakkonemataceae</taxon>
        <taxon>Floridanema</taxon>
        <taxon>Floridanema flaviceps</taxon>
    </lineage>
</organism>
<evidence type="ECO:0000313" key="2">
    <source>
        <dbReference type="Proteomes" id="UP001576784"/>
    </source>
</evidence>
<keyword evidence="2" id="KW-1185">Reference proteome</keyword>
<sequence>MIVVSDTTPLSELAKVGQLNILRDVFGQVIIPQEVYTEVTTGTHPAVREVPLASWIEVRSVSDSQKILVLQAATDLDLGECAAIILAEELGVDQLLLDDLNARRIAQSRNLPVIGTVGTLLLAKDEGLIPNVKDILDQLISQGARISQQVYQNALAIAQELSP</sequence>
<gene>
    <name evidence="1" type="ORF">ACE1CI_12180</name>
</gene>
<dbReference type="PANTHER" id="PTHR39550">
    <property type="entry name" value="SLL0658 PROTEIN"/>
    <property type="match status" value="1"/>
</dbReference>
<evidence type="ECO:0000313" key="1">
    <source>
        <dbReference type="EMBL" id="MFB2893660.1"/>
    </source>
</evidence>
<name>A0ABV4XQ48_9CYAN</name>
<dbReference type="Pfam" id="PF11848">
    <property type="entry name" value="DUF3368"/>
    <property type="match status" value="1"/>
</dbReference>
<dbReference type="EMBL" id="JBHFNR010000082">
    <property type="protein sequence ID" value="MFB2893660.1"/>
    <property type="molecule type" value="Genomic_DNA"/>
</dbReference>
<comment type="caution">
    <text evidence="1">The sequence shown here is derived from an EMBL/GenBank/DDBJ whole genome shotgun (WGS) entry which is preliminary data.</text>
</comment>
<accession>A0ABV4XQ48</accession>
<reference evidence="1 2" key="1">
    <citation type="submission" date="2024-09" db="EMBL/GenBank/DDBJ databases">
        <title>Floridaenema gen nov. (Aerosakkonemataceae, Aerosakkonematales ord. nov., Cyanobacteria) from benthic tropical and subtropical fresh waters, with the description of four new species.</title>
        <authorList>
            <person name="Moretto J.A."/>
            <person name="Berthold D.E."/>
            <person name="Lefler F.W."/>
            <person name="Huang I.-S."/>
            <person name="Laughinghouse H. IV."/>
        </authorList>
    </citation>
    <scope>NUCLEOTIDE SEQUENCE [LARGE SCALE GENOMIC DNA]</scope>
    <source>
        <strain evidence="1 2">BLCC-F50</strain>
    </source>
</reference>
<dbReference type="RefSeq" id="WP_413263320.1">
    <property type="nucleotide sequence ID" value="NZ_JBHFNR010000082.1"/>
</dbReference>